<comment type="caution">
    <text evidence="1">The sequence shown here is derived from an EMBL/GenBank/DDBJ whole genome shotgun (WGS) entry which is preliminary data.</text>
</comment>
<reference evidence="1 2" key="1">
    <citation type="submission" date="2015-06" db="EMBL/GenBank/DDBJ databases">
        <title>Draft genome sequencing of a biphenyl-degrading bacterium, Janthinobacterium lividum MEG1.</title>
        <authorList>
            <person name="Shimodaira J."/>
            <person name="Hatta T."/>
        </authorList>
    </citation>
    <scope>NUCLEOTIDE SEQUENCE [LARGE SCALE GENOMIC DNA]</scope>
    <source>
        <strain evidence="1 2">MEG1</strain>
        <plasmid evidence="1">pMEG01</plasmid>
    </source>
</reference>
<dbReference type="Proteomes" id="UP000179840">
    <property type="component" value="Unassembled WGS sequence"/>
</dbReference>
<proteinExistence type="predicted"/>
<geneLocation type="plasmid" evidence="1">
    <name>pMEG01</name>
</geneLocation>
<evidence type="ECO:0000313" key="2">
    <source>
        <dbReference type="Proteomes" id="UP000179840"/>
    </source>
</evidence>
<accession>A0A1S1TZY8</accession>
<protein>
    <submittedName>
        <fullName evidence="1">Uncharacterized protein</fullName>
    </submittedName>
</protein>
<name>A0A1S1TZY8_9BURK</name>
<dbReference type="RefSeq" id="WP_071080527.1">
    <property type="nucleotide sequence ID" value="NZ_LFKP01000016.1"/>
</dbReference>
<keyword evidence="1" id="KW-0614">Plasmid</keyword>
<organism evidence="1 2">
    <name type="scientific">Janthinobacterium lividum</name>
    <dbReference type="NCBI Taxonomy" id="29581"/>
    <lineage>
        <taxon>Bacteria</taxon>
        <taxon>Pseudomonadati</taxon>
        <taxon>Pseudomonadota</taxon>
        <taxon>Betaproteobacteria</taxon>
        <taxon>Burkholderiales</taxon>
        <taxon>Oxalobacteraceae</taxon>
        <taxon>Janthinobacterium</taxon>
    </lineage>
</organism>
<dbReference type="EMBL" id="LFKP01000016">
    <property type="protein sequence ID" value="OHV93812.1"/>
    <property type="molecule type" value="Genomic_DNA"/>
</dbReference>
<gene>
    <name evidence="1" type="ORF">AKG95_29215</name>
</gene>
<sequence>MPRTVETIVANHQAAAALRAAGKPIWPRKVNIKTILREDQSSEDPAVIADKANRIAKLLRAQAPARLFDCTDPDCDYDFVDAVEMMEECTVASLAVDLENGVEAVDMMNGWLEAVYDWADANRVWLGN</sequence>
<evidence type="ECO:0000313" key="1">
    <source>
        <dbReference type="EMBL" id="OHV93812.1"/>
    </source>
</evidence>
<dbReference type="AlphaFoldDB" id="A0A1S1TZY8"/>